<evidence type="ECO:0000313" key="4">
    <source>
        <dbReference type="EMBL" id="GAA4781105.1"/>
    </source>
</evidence>
<organism evidence="4 5">
    <name type="scientific">Actinomycetospora chlora</name>
    <dbReference type="NCBI Taxonomy" id="663608"/>
    <lineage>
        <taxon>Bacteria</taxon>
        <taxon>Bacillati</taxon>
        <taxon>Actinomycetota</taxon>
        <taxon>Actinomycetes</taxon>
        <taxon>Pseudonocardiales</taxon>
        <taxon>Pseudonocardiaceae</taxon>
        <taxon>Actinomycetospora</taxon>
    </lineage>
</organism>
<feature type="domain" description="Acyl-CoA dehydrogenase/oxidase N-terminal" evidence="2">
    <location>
        <begin position="29"/>
        <end position="118"/>
    </location>
</feature>
<feature type="domain" description="Acyl-CoA dehydrogenase C-terminal" evidence="3">
    <location>
        <begin position="248"/>
        <end position="383"/>
    </location>
</feature>
<keyword evidence="5" id="KW-1185">Reference proteome</keyword>
<dbReference type="GO" id="GO:0004497">
    <property type="term" value="F:monooxygenase activity"/>
    <property type="evidence" value="ECO:0007669"/>
    <property type="project" value="UniProtKB-KW"/>
</dbReference>
<dbReference type="SUPFAM" id="SSF47203">
    <property type="entry name" value="Acyl-CoA dehydrogenase C-terminal domain-like"/>
    <property type="match status" value="1"/>
</dbReference>
<dbReference type="Pfam" id="PF08028">
    <property type="entry name" value="Acyl-CoA_dh_2"/>
    <property type="match status" value="1"/>
</dbReference>
<dbReference type="Proteomes" id="UP001500928">
    <property type="component" value="Unassembled WGS sequence"/>
</dbReference>
<sequence>MTSTLTRPTTDFAALPTPRTEEEWLERARLVRTVLAADAAARDAAGATPYAEVALLKDSGLVTLLGPVEHGGGGQEWPLAYRVIREVAAGDGSIGQLLGYHLLWCWAARLVGTPEQIAHVEAEATRQRWFFGGAVNPRDADVVIRDEGDEIVYTGRKSFSTGSRVSDVTVLEGVLEHAPETHVFAIVPSDQPAITFHDDWDNIGQRLTESGSVTLDGVRVPWSDAAGFRDRVFTPRVYNTMNVPTIQLVFVSFYLGVARGALEEAAAYTRTTTRPWLHGGYERAVDEPYVIDTYGDLQAGLWAAEALADAVAAEALPIHRDPDALTERARGEHEVRVAAVKARATEVALEVTSRVFEVLGARATASSLAFDRFWRNVRTHTLHDPVAYKRREVGRHLLVDELPTPTWYS</sequence>
<evidence type="ECO:0000259" key="2">
    <source>
        <dbReference type="Pfam" id="PF02771"/>
    </source>
</evidence>
<dbReference type="PANTHER" id="PTHR43884:SF12">
    <property type="entry name" value="ISOVALERYL-COA DEHYDROGENASE, MITOCHONDRIAL-RELATED"/>
    <property type="match status" value="1"/>
</dbReference>
<dbReference type="InterPro" id="IPR037069">
    <property type="entry name" value="AcylCoA_DH/ox_N_sf"/>
</dbReference>
<dbReference type="InterPro" id="IPR009100">
    <property type="entry name" value="AcylCoA_DH/oxidase_NM_dom_sf"/>
</dbReference>
<dbReference type="PANTHER" id="PTHR43884">
    <property type="entry name" value="ACYL-COA DEHYDROGENASE"/>
    <property type="match status" value="1"/>
</dbReference>
<keyword evidence="1" id="KW-0560">Oxidoreductase</keyword>
<dbReference type="InterPro" id="IPR013786">
    <property type="entry name" value="AcylCoA_DH/ox_N"/>
</dbReference>
<dbReference type="InterPro" id="IPR013107">
    <property type="entry name" value="Acyl-CoA_DH_C"/>
</dbReference>
<dbReference type="RefSeq" id="WP_345412021.1">
    <property type="nucleotide sequence ID" value="NZ_BAABHO010000007.1"/>
</dbReference>
<reference evidence="5" key="1">
    <citation type="journal article" date="2019" name="Int. J. Syst. Evol. Microbiol.">
        <title>The Global Catalogue of Microorganisms (GCM) 10K type strain sequencing project: providing services to taxonomists for standard genome sequencing and annotation.</title>
        <authorList>
            <consortium name="The Broad Institute Genomics Platform"/>
            <consortium name="The Broad Institute Genome Sequencing Center for Infectious Disease"/>
            <person name="Wu L."/>
            <person name="Ma J."/>
        </authorList>
    </citation>
    <scope>NUCLEOTIDE SEQUENCE [LARGE SCALE GENOMIC DNA]</scope>
    <source>
        <strain evidence="5">JCM 17979</strain>
    </source>
</reference>
<dbReference type="Gene3D" id="2.40.110.10">
    <property type="entry name" value="Butyryl-CoA Dehydrogenase, subunit A, domain 2"/>
    <property type="match status" value="1"/>
</dbReference>
<evidence type="ECO:0000256" key="1">
    <source>
        <dbReference type="ARBA" id="ARBA00023002"/>
    </source>
</evidence>
<accession>A0ABP9AHD4</accession>
<proteinExistence type="predicted"/>
<evidence type="ECO:0000259" key="3">
    <source>
        <dbReference type="Pfam" id="PF08028"/>
    </source>
</evidence>
<dbReference type="InterPro" id="IPR046373">
    <property type="entry name" value="Acyl-CoA_Oxase/DH_mid-dom_sf"/>
</dbReference>
<gene>
    <name evidence="4" type="ORF">GCM10023200_12980</name>
</gene>
<dbReference type="Gene3D" id="1.10.540.10">
    <property type="entry name" value="Acyl-CoA dehydrogenase/oxidase, N-terminal domain"/>
    <property type="match status" value="1"/>
</dbReference>
<keyword evidence="4" id="KW-0503">Monooxygenase</keyword>
<comment type="caution">
    <text evidence="4">The sequence shown here is derived from an EMBL/GenBank/DDBJ whole genome shotgun (WGS) entry which is preliminary data.</text>
</comment>
<name>A0ABP9AHD4_9PSEU</name>
<evidence type="ECO:0000313" key="5">
    <source>
        <dbReference type="Proteomes" id="UP001500928"/>
    </source>
</evidence>
<dbReference type="SUPFAM" id="SSF56645">
    <property type="entry name" value="Acyl-CoA dehydrogenase NM domain-like"/>
    <property type="match status" value="1"/>
</dbReference>
<protein>
    <submittedName>
        <fullName evidence="4">Monooxygenase</fullName>
    </submittedName>
</protein>
<dbReference type="Gene3D" id="1.20.140.10">
    <property type="entry name" value="Butyryl-CoA Dehydrogenase, subunit A, domain 3"/>
    <property type="match status" value="1"/>
</dbReference>
<dbReference type="EMBL" id="BAABHO010000007">
    <property type="protein sequence ID" value="GAA4781105.1"/>
    <property type="molecule type" value="Genomic_DNA"/>
</dbReference>
<dbReference type="PIRSF" id="PIRSF016578">
    <property type="entry name" value="HsaA"/>
    <property type="match status" value="1"/>
</dbReference>
<dbReference type="InterPro" id="IPR036250">
    <property type="entry name" value="AcylCo_DH-like_C"/>
</dbReference>
<dbReference type="Pfam" id="PF02771">
    <property type="entry name" value="Acyl-CoA_dh_N"/>
    <property type="match status" value="1"/>
</dbReference>